<protein>
    <submittedName>
        <fullName evidence="2">Microcystin-dependent protein</fullName>
    </submittedName>
</protein>
<dbReference type="InterPro" id="IPR037053">
    <property type="entry name" value="Phage_tail_collar_dom_sf"/>
</dbReference>
<dbReference type="Pfam" id="PF07484">
    <property type="entry name" value="Collar"/>
    <property type="match status" value="1"/>
</dbReference>
<dbReference type="RefSeq" id="WP_036876185.1">
    <property type="nucleotide sequence ID" value="NZ_KK073873.1"/>
</dbReference>
<dbReference type="Proteomes" id="UP000243438">
    <property type="component" value="Unassembled WGS sequence"/>
</dbReference>
<dbReference type="Gene3D" id="3.90.1340.10">
    <property type="entry name" value="Phage tail collar domain"/>
    <property type="match status" value="1"/>
</dbReference>
<comment type="caution">
    <text evidence="2">The sequence shown here is derived from an EMBL/GenBank/DDBJ whole genome shotgun (WGS) entry which is preliminary data.</text>
</comment>
<sequence>MDPFLGEIRLFAGNYAPQGWHICDGSSLPISQNEALYSLIGTTYGGDSVNFNLPDLRGKVPVGKGQLLGGANYVLAAKGGTSQVQLNATNNPPHTHLLNAVQVNGTTSDPTGNKVLAKSVLKDNTVYANVKNYDTLPSGTTEPDSPLNANAIQAQGNSMPHNNMMPYTVMNYIIALEGIYPSPQ</sequence>
<organism evidence="2 3">
    <name type="scientific">Xylanibacter oryzae DSM 17970</name>
    <dbReference type="NCBI Taxonomy" id="915438"/>
    <lineage>
        <taxon>Bacteria</taxon>
        <taxon>Pseudomonadati</taxon>
        <taxon>Bacteroidota</taxon>
        <taxon>Bacteroidia</taxon>
        <taxon>Bacteroidales</taxon>
        <taxon>Prevotellaceae</taxon>
        <taxon>Xylanibacter</taxon>
    </lineage>
</organism>
<gene>
    <name evidence="2" type="ORF">XylorDRAFT_0211</name>
</gene>
<accession>A0ABN0RUE2</accession>
<dbReference type="EMBL" id="JFBS01000001">
    <property type="protein sequence ID" value="EXG77861.1"/>
    <property type="molecule type" value="Genomic_DNA"/>
</dbReference>
<feature type="domain" description="Phage tail collar" evidence="1">
    <location>
        <begin position="6"/>
        <end position="61"/>
    </location>
</feature>
<evidence type="ECO:0000259" key="1">
    <source>
        <dbReference type="Pfam" id="PF07484"/>
    </source>
</evidence>
<dbReference type="InterPro" id="IPR011083">
    <property type="entry name" value="Phage_tail_collar_dom"/>
</dbReference>
<proteinExistence type="predicted"/>
<reference evidence="2" key="1">
    <citation type="submission" date="2013-07" db="EMBL/GenBank/DDBJ databases">
        <authorList>
            <consortium name="DOE Joint Genome Institute"/>
            <person name="Anderson I."/>
            <person name="Huntemann M."/>
            <person name="Han J."/>
            <person name="Chen A."/>
            <person name="Kyrpides N."/>
            <person name="Mavromatis K."/>
            <person name="Markowitz V."/>
            <person name="Palaniappan K."/>
            <person name="Ivanova N."/>
            <person name="Schaumberg A."/>
            <person name="Pati A."/>
            <person name="Liolios K."/>
            <person name="Nordberg H.P."/>
            <person name="Cantor M.N."/>
            <person name="Hua S.X."/>
            <person name="Woyke T."/>
        </authorList>
    </citation>
    <scope>NUCLEOTIDE SEQUENCE [LARGE SCALE GENOMIC DNA]</scope>
    <source>
        <strain evidence="2">DSM 17970</strain>
    </source>
</reference>
<name>A0ABN0RUE2_9BACT</name>
<evidence type="ECO:0000313" key="2">
    <source>
        <dbReference type="EMBL" id="EXG77861.1"/>
    </source>
</evidence>
<keyword evidence="3" id="KW-1185">Reference proteome</keyword>
<evidence type="ECO:0000313" key="3">
    <source>
        <dbReference type="Proteomes" id="UP000243438"/>
    </source>
</evidence>
<dbReference type="SUPFAM" id="SSF88874">
    <property type="entry name" value="Receptor-binding domain of short tail fibre protein gp12"/>
    <property type="match status" value="1"/>
</dbReference>